<dbReference type="OrthoDB" id="2370786at2759"/>
<dbReference type="Proteomes" id="UP000265703">
    <property type="component" value="Unassembled WGS sequence"/>
</dbReference>
<evidence type="ECO:0000313" key="1">
    <source>
        <dbReference type="EMBL" id="RIA91043.1"/>
    </source>
</evidence>
<gene>
    <name evidence="1" type="ORF">C1645_822524</name>
</gene>
<accession>A0A397SYK1</accession>
<evidence type="ECO:0000313" key="2">
    <source>
        <dbReference type="Proteomes" id="UP000265703"/>
    </source>
</evidence>
<keyword evidence="2" id="KW-1185">Reference proteome</keyword>
<protein>
    <submittedName>
        <fullName evidence="1">Uncharacterized protein</fullName>
    </submittedName>
</protein>
<name>A0A397SYK1_9GLOM</name>
<sequence>MDETNKGLSMRPQYGIVSEESQGRVYYAIKEAEELICITEDKQHKVPVGFAQNIVQLESAYEMNKRKKKRKRGEDDFDYLYGVITTDRDWHFLLYTPREISKANDIAYLIEFTEKTLDLKSKER</sequence>
<organism evidence="1 2">
    <name type="scientific">Glomus cerebriforme</name>
    <dbReference type="NCBI Taxonomy" id="658196"/>
    <lineage>
        <taxon>Eukaryota</taxon>
        <taxon>Fungi</taxon>
        <taxon>Fungi incertae sedis</taxon>
        <taxon>Mucoromycota</taxon>
        <taxon>Glomeromycotina</taxon>
        <taxon>Glomeromycetes</taxon>
        <taxon>Glomerales</taxon>
        <taxon>Glomeraceae</taxon>
        <taxon>Glomus</taxon>
    </lineage>
</organism>
<dbReference type="AlphaFoldDB" id="A0A397SYK1"/>
<dbReference type="EMBL" id="QKYT01000163">
    <property type="protein sequence ID" value="RIA91043.1"/>
    <property type="molecule type" value="Genomic_DNA"/>
</dbReference>
<proteinExistence type="predicted"/>
<reference evidence="1 2" key="1">
    <citation type="submission" date="2018-06" db="EMBL/GenBank/DDBJ databases">
        <title>Comparative genomics reveals the genomic features of Rhizophagus irregularis, R. cerebriforme, R. diaphanum and Gigaspora rosea, and their symbiotic lifestyle signature.</title>
        <authorList>
            <person name="Morin E."/>
            <person name="San Clemente H."/>
            <person name="Chen E.C.H."/>
            <person name="De La Providencia I."/>
            <person name="Hainaut M."/>
            <person name="Kuo A."/>
            <person name="Kohler A."/>
            <person name="Murat C."/>
            <person name="Tang N."/>
            <person name="Roy S."/>
            <person name="Loubradou J."/>
            <person name="Henrissat B."/>
            <person name="Grigoriev I.V."/>
            <person name="Corradi N."/>
            <person name="Roux C."/>
            <person name="Martin F.M."/>
        </authorList>
    </citation>
    <scope>NUCLEOTIDE SEQUENCE [LARGE SCALE GENOMIC DNA]</scope>
    <source>
        <strain evidence="1 2">DAOM 227022</strain>
    </source>
</reference>
<comment type="caution">
    <text evidence="1">The sequence shown here is derived from an EMBL/GenBank/DDBJ whole genome shotgun (WGS) entry which is preliminary data.</text>
</comment>